<proteinExistence type="predicted"/>
<sequence length="397" mass="43269">MMNKIMNSKWSVRTLAFVAALLLFAYVKGVDIGKNTIDTGSIVSYKSKATMSDIPIQVLKDKDKDYFISGIPQFVSVYIEGPRNIVQTTENLQDFKISADLRGLAPGEHVVKLKQTGISDEVAVSIIPDTVTVSIEEKETKSFPVEVEFNPSLIAPGYVSAEPVLDYDEVEISGSKSTIDKIAYVKVSVSPENGLKKDYNEEVSVQVLDADYNKLDVTVNPEVVQVKIPIHALTKTVPITFKQTGTPKKGKNYQLSSPITTITVAGTQEALAKLSTVAVAVDISDIEQTTVRDVTVNLPEDVFLYSPEKVTVAINVTGTVEEKPAKTEEDKKDESSSSSESSSSESEAESSKDSSVSMNGQSTKSIVQSGMRSVKLKNYQRLAKDSLAQFVAFSRQK</sequence>
<accession>A0A1H9TFH1</accession>
<evidence type="ECO:0000313" key="2">
    <source>
        <dbReference type="EMBL" id="SER95858.1"/>
    </source>
</evidence>
<dbReference type="Gene3D" id="2.170.120.40">
    <property type="entry name" value="YbbR-like domain"/>
    <property type="match status" value="2"/>
</dbReference>
<name>A0A1H9TFH1_9LACT</name>
<protein>
    <submittedName>
        <fullName evidence="2">YbbR domain-containing protein</fullName>
    </submittedName>
</protein>
<gene>
    <name evidence="2" type="ORF">SAMN04488559_11314</name>
</gene>
<feature type="compositionally biased region" description="Basic and acidic residues" evidence="1">
    <location>
        <begin position="321"/>
        <end position="335"/>
    </location>
</feature>
<dbReference type="EMBL" id="FOHA01000013">
    <property type="protein sequence ID" value="SER95858.1"/>
    <property type="molecule type" value="Genomic_DNA"/>
</dbReference>
<evidence type="ECO:0000256" key="1">
    <source>
        <dbReference type="SAM" id="MobiDB-lite"/>
    </source>
</evidence>
<reference evidence="2 3" key="1">
    <citation type="submission" date="2016-10" db="EMBL/GenBank/DDBJ databases">
        <authorList>
            <person name="de Groot N.N."/>
        </authorList>
    </citation>
    <scope>NUCLEOTIDE SEQUENCE [LARGE SCALE GENOMIC DNA]</scope>
    <source>
        <strain evidence="2 3">DSM 13760</strain>
    </source>
</reference>
<dbReference type="OrthoDB" id="2139417at2"/>
<evidence type="ECO:0000313" key="3">
    <source>
        <dbReference type="Proteomes" id="UP000198948"/>
    </source>
</evidence>
<dbReference type="STRING" id="142588.SAMN04488559_11314"/>
<dbReference type="InterPro" id="IPR053154">
    <property type="entry name" value="c-di-AMP_regulator"/>
</dbReference>
<feature type="compositionally biased region" description="Low complexity" evidence="1">
    <location>
        <begin position="336"/>
        <end position="345"/>
    </location>
</feature>
<dbReference type="AlphaFoldDB" id="A0A1H9TFH1"/>
<feature type="compositionally biased region" description="Polar residues" evidence="1">
    <location>
        <begin position="356"/>
        <end position="369"/>
    </location>
</feature>
<dbReference type="PANTHER" id="PTHR37804:SF1">
    <property type="entry name" value="CDAA REGULATORY PROTEIN CDAR"/>
    <property type="match status" value="1"/>
</dbReference>
<feature type="region of interest" description="Disordered" evidence="1">
    <location>
        <begin position="321"/>
        <end position="369"/>
    </location>
</feature>
<dbReference type="Proteomes" id="UP000198948">
    <property type="component" value="Unassembled WGS sequence"/>
</dbReference>
<dbReference type="RefSeq" id="WP_092652896.1">
    <property type="nucleotide sequence ID" value="NZ_FOHA01000013.1"/>
</dbReference>
<keyword evidence="3" id="KW-1185">Reference proteome</keyword>
<dbReference type="PANTHER" id="PTHR37804">
    <property type="entry name" value="CDAA REGULATORY PROTEIN CDAR"/>
    <property type="match status" value="1"/>
</dbReference>
<dbReference type="Gene3D" id="2.170.120.30">
    <property type="match status" value="1"/>
</dbReference>
<dbReference type="Pfam" id="PF07949">
    <property type="entry name" value="YbbR"/>
    <property type="match status" value="3"/>
</dbReference>
<organism evidence="2 3">
    <name type="scientific">Isobaculum melis</name>
    <dbReference type="NCBI Taxonomy" id="142588"/>
    <lineage>
        <taxon>Bacteria</taxon>
        <taxon>Bacillati</taxon>
        <taxon>Bacillota</taxon>
        <taxon>Bacilli</taxon>
        <taxon>Lactobacillales</taxon>
        <taxon>Carnobacteriaceae</taxon>
        <taxon>Isobaculum</taxon>
    </lineage>
</organism>
<dbReference type="InterPro" id="IPR012505">
    <property type="entry name" value="YbbR"/>
</dbReference>